<sequence>MESIFFEPRLFVCSRMLLLPWGAREEIFFCGHVFFASLHKDFAVS</sequence>
<evidence type="ECO:0000313" key="2">
    <source>
        <dbReference type="Proteomes" id="UP000000387"/>
    </source>
</evidence>
<gene>
    <name evidence="1" type="ordered locus">HMPREF0733_11709</name>
</gene>
<dbReference type="HOGENOM" id="CLU_3204825_0_0_11"/>
<organism evidence="1 2">
    <name type="scientific">Rothia dentocariosa (strain ATCC 17931 / CDC X599 / XDIA)</name>
    <dbReference type="NCBI Taxonomy" id="762948"/>
    <lineage>
        <taxon>Bacteria</taxon>
        <taxon>Bacillati</taxon>
        <taxon>Actinomycetota</taxon>
        <taxon>Actinomycetes</taxon>
        <taxon>Micrococcales</taxon>
        <taxon>Micrococcaceae</taxon>
        <taxon>Rothia</taxon>
    </lineage>
</organism>
<proteinExistence type="predicted"/>
<dbReference type="AlphaFoldDB" id="E3H178"/>
<evidence type="ECO:0000313" key="1">
    <source>
        <dbReference type="EMBL" id="ADP41166.1"/>
    </source>
</evidence>
<accession>E3H178</accession>
<dbReference type="EMBL" id="CP002280">
    <property type="protein sequence ID" value="ADP41166.1"/>
    <property type="molecule type" value="Genomic_DNA"/>
</dbReference>
<dbReference type="KEGG" id="rdn:HMPREF0733_11709"/>
<dbReference type="Proteomes" id="UP000000387">
    <property type="component" value="Chromosome"/>
</dbReference>
<reference evidence="2" key="1">
    <citation type="submission" date="2010-10" db="EMBL/GenBank/DDBJ databases">
        <title>The complete genome of Rothia dentocariosa ATCC 17931.</title>
        <authorList>
            <person name="Muzny D."/>
            <person name="Qin X."/>
            <person name="Buhay C."/>
            <person name="Dugan-Rocha S."/>
            <person name="Ding Y."/>
            <person name="Chen G."/>
            <person name="Hawes A."/>
            <person name="Holder M."/>
            <person name="Jhangiani S."/>
            <person name="Johnson A."/>
            <person name="Khan Z."/>
            <person name="Li Z."/>
            <person name="Liu W."/>
            <person name="Liu X."/>
            <person name="Perez L."/>
            <person name="Shen H."/>
            <person name="Wang Q."/>
            <person name="Watt J."/>
            <person name="Xi L."/>
            <person name="Xin Y."/>
            <person name="Zhou J."/>
            <person name="Deng J."/>
            <person name="Jiang H."/>
            <person name="Liu Y."/>
            <person name="Qu J."/>
            <person name="Song X.-Z."/>
            <person name="Zhang L."/>
            <person name="Villasana D."/>
            <person name="Johnson A."/>
            <person name="Liu J."/>
            <person name="Liyanage D."/>
            <person name="Lorensuhewa L."/>
            <person name="Robinson T."/>
            <person name="Song A."/>
            <person name="Song B.-B."/>
            <person name="Dinh H."/>
            <person name="Thornton R."/>
            <person name="Coyle M."/>
            <person name="Francisco L."/>
            <person name="Jackson L."/>
            <person name="Javaid M."/>
            <person name="Korchina V."/>
            <person name="Kovar C."/>
            <person name="Mata R."/>
            <person name="Mathew T."/>
            <person name="Ngo R."/>
            <person name="Nguyen L."/>
            <person name="Nguyen N."/>
            <person name="Okwuonu G."/>
            <person name="Ongeri F."/>
            <person name="Pham C."/>
            <person name="Simmons D."/>
            <person name="Wilczek-Boney K."/>
            <person name="Hale W."/>
            <person name="Jakkamsetti A."/>
            <person name="Pham P."/>
            <person name="Ruth R."/>
            <person name="San Lucas F."/>
            <person name="Warren J."/>
            <person name="Zhang J."/>
            <person name="Zhao Z."/>
            <person name="Zhou C."/>
            <person name="Zhu D."/>
            <person name="Lee S."/>
            <person name="Bess C."/>
            <person name="Blankenburg K."/>
            <person name="Forbes L."/>
            <person name="Fu Q."/>
            <person name="Gubbala S."/>
            <person name="Hirani K."/>
            <person name="Jayaseelan J.C."/>
            <person name="Lara F."/>
            <person name="Munidasa M."/>
            <person name="Palculict T."/>
            <person name="Patil S."/>
            <person name="Pu L.-L."/>
            <person name="Saada N."/>
            <person name="Tang L."/>
            <person name="Weissenberger G."/>
            <person name="Zhu Y."/>
            <person name="Hemphill L."/>
            <person name="Shang Y."/>
            <person name="Youmans B."/>
            <person name="Ayvaz T."/>
            <person name="Ross M."/>
            <person name="Santibanez J."/>
            <person name="Aqrawi P."/>
            <person name="Gross S."/>
            <person name="Joshi V."/>
            <person name="Fowler G."/>
            <person name="Nazareth L."/>
            <person name="Reid J."/>
            <person name="Worley K."/>
            <person name="Petrosino J."/>
            <person name="Highlander S."/>
            <person name="Gibbs R."/>
        </authorList>
    </citation>
    <scope>NUCLEOTIDE SEQUENCE [LARGE SCALE GENOMIC DNA]</scope>
    <source>
        <strain evidence="2">ATCC 17931 / CDC X599 / XDIA</strain>
    </source>
</reference>
<name>E3H178_ROTDC</name>
<protein>
    <submittedName>
        <fullName evidence="1">Uncharacterized protein</fullName>
    </submittedName>
</protein>